<gene>
    <name evidence="1" type="ORF">KA717_26580</name>
</gene>
<dbReference type="AlphaFoldDB" id="A0A977PUJ2"/>
<accession>A0A977PUJ2</accession>
<evidence type="ECO:0000313" key="1">
    <source>
        <dbReference type="EMBL" id="UXE59382.1"/>
    </source>
</evidence>
<dbReference type="EMBL" id="CP073041">
    <property type="protein sequence ID" value="UXE59382.1"/>
    <property type="molecule type" value="Genomic_DNA"/>
</dbReference>
<name>A0A977PUJ2_9CYAN</name>
<reference evidence="1" key="1">
    <citation type="submission" date="2021-04" db="EMBL/GenBank/DDBJ databases">
        <title>Genome sequence of Woronichinia naegeliana from Washington state freshwater lake bloom.</title>
        <authorList>
            <person name="Dreher T.W."/>
        </authorList>
    </citation>
    <scope>NUCLEOTIDE SEQUENCE</scope>
    <source>
        <strain evidence="1">WA131</strain>
    </source>
</reference>
<dbReference type="KEGG" id="wna:KA717_26580"/>
<proteinExistence type="predicted"/>
<organism evidence="1">
    <name type="scientific">Woronichinia naegeliana WA131</name>
    <dbReference type="NCBI Taxonomy" id="2824559"/>
    <lineage>
        <taxon>Bacteria</taxon>
        <taxon>Bacillati</taxon>
        <taxon>Cyanobacteriota</taxon>
        <taxon>Cyanophyceae</taxon>
        <taxon>Synechococcales</taxon>
        <taxon>Coelosphaeriaceae</taxon>
        <taxon>Woronichinia</taxon>
    </lineage>
</organism>
<dbReference type="Proteomes" id="UP001065613">
    <property type="component" value="Chromosome"/>
</dbReference>
<sequence>MEISQKQARKLKVSPKIVLSPGLEKCCLRASAKTSYQQAEEDIEELMGIKVGHSSLHRLVERTELPLAQAQSESAGVSIDGGKICLRGEEKEGGQWRDYKLVSLHGNVCEAFFQDPEGLKNWSNVQPLSPIVTFLGDGHPGIWNAVESFATQSWRVRPLVDKSCCNQGSTGNPY</sequence>
<protein>
    <submittedName>
        <fullName evidence="1">Uncharacterized protein</fullName>
    </submittedName>
</protein>